<name>A0A168FB58_9BACL</name>
<dbReference type="EMBL" id="LVJH01000058">
    <property type="protein sequence ID" value="OAB36037.1"/>
    <property type="molecule type" value="Genomic_DNA"/>
</dbReference>
<evidence type="ECO:0000313" key="2">
    <source>
        <dbReference type="Proteomes" id="UP000076967"/>
    </source>
</evidence>
<organism evidence="1 2">
    <name type="scientific">Paenibacillus glacialis</name>
    <dbReference type="NCBI Taxonomy" id="494026"/>
    <lineage>
        <taxon>Bacteria</taxon>
        <taxon>Bacillati</taxon>
        <taxon>Bacillota</taxon>
        <taxon>Bacilli</taxon>
        <taxon>Bacillales</taxon>
        <taxon>Paenibacillaceae</taxon>
        <taxon>Paenibacillus</taxon>
    </lineage>
</organism>
<accession>A0A168FB58</accession>
<gene>
    <name evidence="1" type="ORF">PGLA_21705</name>
</gene>
<protein>
    <submittedName>
        <fullName evidence="1">Uncharacterized protein</fullName>
    </submittedName>
</protein>
<dbReference type="AlphaFoldDB" id="A0A168FB58"/>
<reference evidence="1 2" key="1">
    <citation type="submission" date="2016-03" db="EMBL/GenBank/DDBJ databases">
        <title>Draft genome sequence of Paenibacillus glacialis DSM 22343.</title>
        <authorList>
            <person name="Shin S.-K."/>
            <person name="Yi H."/>
        </authorList>
    </citation>
    <scope>NUCLEOTIDE SEQUENCE [LARGE SCALE GENOMIC DNA]</scope>
    <source>
        <strain evidence="1 2">DSM 22343</strain>
    </source>
</reference>
<evidence type="ECO:0000313" key="1">
    <source>
        <dbReference type="EMBL" id="OAB36037.1"/>
    </source>
</evidence>
<comment type="caution">
    <text evidence="1">The sequence shown here is derived from an EMBL/GenBank/DDBJ whole genome shotgun (WGS) entry which is preliminary data.</text>
</comment>
<dbReference type="STRING" id="494026.PGLA_21705"/>
<dbReference type="Proteomes" id="UP000076967">
    <property type="component" value="Unassembled WGS sequence"/>
</dbReference>
<sequence>MKVKALITIATPVRGYKLDTEVGQHIQMYNERDAVQGDFGGRAWSIFSTFTRKFKGADNVRAKDAEKIGTKIQAHSVMHSSIDIWKKYIEPILKR</sequence>
<dbReference type="RefSeq" id="WP_068537005.1">
    <property type="nucleotide sequence ID" value="NZ_LVJH01000058.1"/>
</dbReference>
<keyword evidence="2" id="KW-1185">Reference proteome</keyword>
<proteinExistence type="predicted"/>